<dbReference type="EMBL" id="BARW01008560">
    <property type="protein sequence ID" value="GAI85573.1"/>
    <property type="molecule type" value="Genomic_DNA"/>
</dbReference>
<protein>
    <recommendedName>
        <fullName evidence="2">DUF11 domain-containing protein</fullName>
    </recommendedName>
</protein>
<feature type="non-terminal residue" evidence="1">
    <location>
        <position position="1"/>
    </location>
</feature>
<comment type="caution">
    <text evidence="1">The sequence shown here is derived from an EMBL/GenBank/DDBJ whole genome shotgun (WGS) entry which is preliminary data.</text>
</comment>
<accession>X1RY48</accession>
<evidence type="ECO:0008006" key="2">
    <source>
        <dbReference type="Google" id="ProtNLM"/>
    </source>
</evidence>
<reference evidence="1" key="1">
    <citation type="journal article" date="2014" name="Front. Microbiol.">
        <title>High frequency of phylogenetically diverse reductive dehalogenase-homologous genes in deep subseafloor sedimentary metagenomes.</title>
        <authorList>
            <person name="Kawai M."/>
            <person name="Futagami T."/>
            <person name="Toyoda A."/>
            <person name="Takaki Y."/>
            <person name="Nishi S."/>
            <person name="Hori S."/>
            <person name="Arai W."/>
            <person name="Tsubouchi T."/>
            <person name="Morono Y."/>
            <person name="Uchiyama I."/>
            <person name="Ito T."/>
            <person name="Fujiyama A."/>
            <person name="Inagaki F."/>
            <person name="Takami H."/>
        </authorList>
    </citation>
    <scope>NUCLEOTIDE SEQUENCE</scope>
    <source>
        <strain evidence="1">Expedition CK06-06</strain>
    </source>
</reference>
<name>X1RY48_9ZZZZ</name>
<dbReference type="AlphaFoldDB" id="X1RY48"/>
<proteinExistence type="predicted"/>
<gene>
    <name evidence="1" type="ORF">S12H4_17494</name>
</gene>
<feature type="non-terminal residue" evidence="1">
    <location>
        <position position="346"/>
    </location>
</feature>
<organism evidence="1">
    <name type="scientific">marine sediment metagenome</name>
    <dbReference type="NCBI Taxonomy" id="412755"/>
    <lineage>
        <taxon>unclassified sequences</taxon>
        <taxon>metagenomes</taxon>
        <taxon>ecological metagenomes</taxon>
    </lineage>
</organism>
<evidence type="ECO:0000313" key="1">
    <source>
        <dbReference type="EMBL" id="GAI85573.1"/>
    </source>
</evidence>
<sequence>FEFDILKGKTPDIIPVSGDIYAIAYAGDGDDGFLKMVSISDDGNILDTIINNPEFDALKGATPDIIHISGDVCAIAYTGDGDDGFLKTVEIVQGSKIDIRTVFHTKDDCEAVGSEPVLVVGYIPLGSEDMQTIEWKFEPDLDFNYGQERTLSFESATIPEDDTRYWNEAVIEPNKSYTGLTANITVGNPPDTGIPGSGATVTKSADPQIVYAGVPTIVTYVISITNNDVGEFSKLDFIEDYLPVGFSYVVDSATLQWPEHNSEDNPAYIDYGLYYNIGDFEPDFSDDPSGRLKLKWHKKASANGLWNDPLDDELLHDRPFPAGVTYTQTFQAAANVSVSGNYPNEV</sequence>